<comment type="similarity">
    <text evidence="1">Belongs to the SMG8 family.</text>
</comment>
<evidence type="ECO:0000313" key="6">
    <source>
        <dbReference type="Proteomes" id="UP000017836"/>
    </source>
</evidence>
<feature type="compositionally biased region" description="Basic and acidic residues" evidence="4">
    <location>
        <begin position="910"/>
        <end position="933"/>
    </location>
</feature>
<name>W1NXY8_AMBTC</name>
<evidence type="ECO:0000256" key="2">
    <source>
        <dbReference type="ARBA" id="ARBA00023161"/>
    </source>
</evidence>
<dbReference type="PANTHER" id="PTHR13091">
    <property type="entry name" value="AMPLIFIED IN BREAST CANCER 2-RELATED"/>
    <property type="match status" value="1"/>
</dbReference>
<feature type="region of interest" description="Disordered" evidence="4">
    <location>
        <begin position="890"/>
        <end position="951"/>
    </location>
</feature>
<feature type="compositionally biased region" description="Polar residues" evidence="4">
    <location>
        <begin position="934"/>
        <end position="943"/>
    </location>
</feature>
<organism evidence="5 6">
    <name type="scientific">Amborella trichopoda</name>
    <dbReference type="NCBI Taxonomy" id="13333"/>
    <lineage>
        <taxon>Eukaryota</taxon>
        <taxon>Viridiplantae</taxon>
        <taxon>Streptophyta</taxon>
        <taxon>Embryophyta</taxon>
        <taxon>Tracheophyta</taxon>
        <taxon>Spermatophyta</taxon>
        <taxon>Magnoliopsida</taxon>
        <taxon>Amborellales</taxon>
        <taxon>Amborellaceae</taxon>
        <taxon>Amborella</taxon>
    </lineage>
</organism>
<dbReference type="EMBL" id="KI394858">
    <property type="protein sequence ID" value="ERN00523.1"/>
    <property type="molecule type" value="Genomic_DNA"/>
</dbReference>
<feature type="compositionally biased region" description="Low complexity" evidence="4">
    <location>
        <begin position="318"/>
        <end position="333"/>
    </location>
</feature>
<evidence type="ECO:0000256" key="1">
    <source>
        <dbReference type="ARBA" id="ARBA00006443"/>
    </source>
</evidence>
<dbReference type="GO" id="GO:0000184">
    <property type="term" value="P:nuclear-transcribed mRNA catabolic process, nonsense-mediated decay"/>
    <property type="evidence" value="ECO:0000318"/>
    <property type="project" value="GO_Central"/>
</dbReference>
<evidence type="ECO:0000313" key="5">
    <source>
        <dbReference type="EMBL" id="ERN00523.1"/>
    </source>
</evidence>
<feature type="region of interest" description="Disordered" evidence="4">
    <location>
        <begin position="226"/>
        <end position="248"/>
    </location>
</feature>
<reference evidence="6" key="1">
    <citation type="journal article" date="2013" name="Science">
        <title>The Amborella genome and the evolution of flowering plants.</title>
        <authorList>
            <consortium name="Amborella Genome Project"/>
        </authorList>
    </citation>
    <scope>NUCLEOTIDE SEQUENCE [LARGE SCALE GENOMIC DNA]</scope>
</reference>
<dbReference type="Gramene" id="ERN00523">
    <property type="protein sequence ID" value="ERN00523"/>
    <property type="gene ID" value="AMTR_s00102p00057640"/>
</dbReference>
<dbReference type="eggNOG" id="KOG3692">
    <property type="taxonomic scope" value="Eukaryota"/>
</dbReference>
<feature type="region of interest" description="Disordered" evidence="4">
    <location>
        <begin position="80"/>
        <end position="100"/>
    </location>
</feature>
<dbReference type="InterPro" id="IPR019354">
    <property type="entry name" value="SMG8-like"/>
</dbReference>
<dbReference type="AlphaFoldDB" id="W1NXY8"/>
<dbReference type="OMA" id="YLLRWTI"/>
<keyword evidence="2" id="KW-0866">Nonsense-mediated mRNA decay</keyword>
<dbReference type="PANTHER" id="PTHR13091:SF0">
    <property type="entry name" value="NONSENSE-MEDIATED MRNA DECAY FACTOR SMG8"/>
    <property type="match status" value="1"/>
</dbReference>
<gene>
    <name evidence="5" type="ORF">AMTR_s00102p00057640</name>
</gene>
<dbReference type="HOGENOM" id="CLU_267105_0_0_1"/>
<evidence type="ECO:0000256" key="3">
    <source>
        <dbReference type="ARBA" id="ARBA00029509"/>
    </source>
</evidence>
<proteinExistence type="inferred from homology"/>
<accession>W1NXY8</accession>
<dbReference type="KEGG" id="atr:18428573"/>
<keyword evidence="6" id="KW-1185">Reference proteome</keyword>
<sequence length="1250" mass="134533">MERERPSNPSPMRVLTRPSSSPSASSPSPSSLQPPPSISLSPSSRDGVVVVGVVGREFDQTSQLLNRLLDANVFGSGHQDHNLCPKSEETSAREFTGDESFSFSGSSESGSMASEWFRTRRISYFYDDEKGIVFLLFVSSFGSLLVENSPGGVHLPSLMEGHDAGDLRGLLVMFSVCHVIMFVNEGARFDTRILRTFRMLQSAKNALAPFVKIHITPTMMSSKSSHFSAKAAPNSSNQSPGRGGMLGRHSSSISLMSGSYHSLFPGQCTPVILFVFLDDFADSPNSGLHSEDSLDASLSPAIAGANLGASGVPLSSGTISIPRPGSSSSKASSNPVVMLSRPSSKTEGGFRKKLQSSLEGQLRFLIKKSRTIAGGEGTSLSGSRSGMSLLGGAGMGGTLFCLDGSKAVALLDRSANLKGESLNFVTGLIEEVLHGKVASDIFFLENHSQSSNKEDIQSIKEFVYRQSDILRGRGGLGSNTSSGSNAGVGMVAVAAAAAAAASASVAGGAHNKNVGNPPELPSLENWLSASRLLLETLISARTRPEEEKVASEIVGNDQDKWPHGAKGGAVESKGKDAIAAALSCLESGMGLDEKFSTQWCQSALPMAKEVYLNGLPPCYPTDLHETHMEKAVCSFRLMVRGLAVPSFTDKLREECVAIWKSGRQLCDAISLTGKPCVHQRHRLEISDLAGTCQSYGEVDELKEAPVKPHSSGYVFIHACACGRSRRLREDPFDFESANVTFNRFPNCENLLPSLVLPKTGRPGPLRASAWSLVRVGGAKYYEATKGLLQSGFCSTGKFLPKFVISYQHQNGALKPEWAPNSKALLTPEEIPGKLRSATHGGQGLHEREFLDNVPQDGSKIQFGKDLPLPKTKKPFSEVVVGSVDSDLAFPPLQQKKQSTVGSGRGTKQKVSRERKENGASALDENKSSLKSEDVSSVQESSHSLGALGQSGGSPVLQIGSNVVPVIMNGNQTAQLMKFVPTVNKVVVYVGFEHECSYGHRFLISLEHLKEFGGPYEFPGKSQTPDEQMLKQTKMGEKDSDQLPTKVMSTYVGRKLASKNKQNEIIAKTGKGVNLPSSGFTIDFLRSGFDLEGDLQRFTIGDGGGGLSLLDMNLPIYMNCPHCRMLKTNNKKNVKFASTVSQLQRIFMVTPQFPTVLATNPIVEFEASFLPPNLQDHSQQAWFGLGCLVVLPPESFLVLRLPFVYGVQLNSGHMHPLNYNKNQPELTAWIAKGTALQVLSKGSHVEGEFLM</sequence>
<dbReference type="OrthoDB" id="63589at2759"/>
<feature type="compositionally biased region" description="Low complexity" evidence="4">
    <location>
        <begin position="18"/>
        <end position="31"/>
    </location>
</feature>
<feature type="compositionally biased region" description="Basic and acidic residues" evidence="4">
    <location>
        <begin position="80"/>
        <end position="96"/>
    </location>
</feature>
<evidence type="ECO:0000256" key="4">
    <source>
        <dbReference type="SAM" id="MobiDB-lite"/>
    </source>
</evidence>
<dbReference type="STRING" id="13333.W1NXY8"/>
<dbReference type="Pfam" id="PF10220">
    <property type="entry name" value="Smg8_Smg9"/>
    <property type="match status" value="3"/>
</dbReference>
<dbReference type="Proteomes" id="UP000017836">
    <property type="component" value="Unassembled WGS sequence"/>
</dbReference>
<feature type="region of interest" description="Disordered" evidence="4">
    <location>
        <begin position="1"/>
        <end position="44"/>
    </location>
</feature>
<feature type="region of interest" description="Disordered" evidence="4">
    <location>
        <begin position="318"/>
        <end position="351"/>
    </location>
</feature>
<protein>
    <recommendedName>
        <fullName evidence="3">Nonsense-mediated mRNA decay factor SMG8</fullName>
    </recommendedName>
</protein>